<feature type="region of interest" description="Disordered" evidence="6">
    <location>
        <begin position="915"/>
        <end position="936"/>
    </location>
</feature>
<dbReference type="InterPro" id="IPR011992">
    <property type="entry name" value="EF-hand-dom_pair"/>
</dbReference>
<keyword evidence="3" id="KW-0597">Phosphoprotein</keyword>
<dbReference type="AlphaFoldDB" id="A0AA36G245"/>
<dbReference type="GO" id="GO:0005813">
    <property type="term" value="C:centrosome"/>
    <property type="evidence" value="ECO:0007669"/>
    <property type="project" value="UniProtKB-SubCell"/>
</dbReference>
<organism evidence="8 9">
    <name type="scientific">Mesorhabditis spiculigera</name>
    <dbReference type="NCBI Taxonomy" id="96644"/>
    <lineage>
        <taxon>Eukaryota</taxon>
        <taxon>Metazoa</taxon>
        <taxon>Ecdysozoa</taxon>
        <taxon>Nematoda</taxon>
        <taxon>Chromadorea</taxon>
        <taxon>Rhabditida</taxon>
        <taxon>Rhabditina</taxon>
        <taxon>Rhabditomorpha</taxon>
        <taxon>Rhabditoidea</taxon>
        <taxon>Rhabditidae</taxon>
        <taxon>Mesorhabditinae</taxon>
        <taxon>Mesorhabditis</taxon>
    </lineage>
</organism>
<evidence type="ECO:0000256" key="4">
    <source>
        <dbReference type="ARBA" id="ARBA00023212"/>
    </source>
</evidence>
<feature type="region of interest" description="Disordered" evidence="6">
    <location>
        <begin position="510"/>
        <end position="556"/>
    </location>
</feature>
<dbReference type="EMBL" id="CATQJA010002641">
    <property type="protein sequence ID" value="CAJ0575865.1"/>
    <property type="molecule type" value="Genomic_DNA"/>
</dbReference>
<feature type="domain" description="EF-hand" evidence="7">
    <location>
        <begin position="132"/>
        <end position="167"/>
    </location>
</feature>
<dbReference type="GO" id="GO:0034454">
    <property type="term" value="P:microtubule anchoring at centrosome"/>
    <property type="evidence" value="ECO:0007669"/>
    <property type="project" value="TreeGrafter"/>
</dbReference>
<feature type="compositionally biased region" description="Low complexity" evidence="6">
    <location>
        <begin position="533"/>
        <end position="547"/>
    </location>
</feature>
<evidence type="ECO:0000256" key="5">
    <source>
        <dbReference type="SAM" id="Coils"/>
    </source>
</evidence>
<dbReference type="Gene3D" id="1.10.238.10">
    <property type="entry name" value="EF-hand"/>
    <property type="match status" value="1"/>
</dbReference>
<dbReference type="PROSITE" id="PS50222">
    <property type="entry name" value="EF_HAND_2"/>
    <property type="match status" value="1"/>
</dbReference>
<proteinExistence type="predicted"/>
<dbReference type="Proteomes" id="UP001177023">
    <property type="component" value="Unassembled WGS sequence"/>
</dbReference>
<comment type="caution">
    <text evidence="8">The sequence shown here is derived from an EMBL/GenBank/DDBJ whole genome shotgun (WGS) entry which is preliminary data.</text>
</comment>
<evidence type="ECO:0000256" key="1">
    <source>
        <dbReference type="ARBA" id="ARBA00004300"/>
    </source>
</evidence>
<keyword evidence="5" id="KW-0175">Coiled coil</keyword>
<accession>A0AA36G245</accession>
<feature type="compositionally biased region" description="Low complexity" evidence="6">
    <location>
        <begin position="916"/>
        <end position="936"/>
    </location>
</feature>
<dbReference type="GO" id="GO:0005509">
    <property type="term" value="F:calcium ion binding"/>
    <property type="evidence" value="ECO:0007669"/>
    <property type="project" value="InterPro"/>
</dbReference>
<keyword evidence="2" id="KW-0963">Cytoplasm</keyword>
<evidence type="ECO:0000313" key="8">
    <source>
        <dbReference type="EMBL" id="CAJ0575865.1"/>
    </source>
</evidence>
<dbReference type="InterPro" id="IPR002048">
    <property type="entry name" value="EF_hand_dom"/>
</dbReference>
<gene>
    <name evidence="8" type="ORF">MSPICULIGERA_LOCUS14168</name>
</gene>
<feature type="coiled-coil region" evidence="5">
    <location>
        <begin position="322"/>
        <end position="409"/>
    </location>
</feature>
<dbReference type="PANTHER" id="PTHR18905">
    <property type="entry name" value="NINEIN"/>
    <property type="match status" value="1"/>
</dbReference>
<evidence type="ECO:0000256" key="2">
    <source>
        <dbReference type="ARBA" id="ARBA00022490"/>
    </source>
</evidence>
<comment type="subcellular location">
    <subcellularLocation>
        <location evidence="1">Cytoplasm</location>
        <location evidence="1">Cytoskeleton</location>
        <location evidence="1">Microtubule organizing center</location>
        <location evidence="1">Centrosome</location>
    </subcellularLocation>
</comment>
<dbReference type="SUPFAM" id="SSF47473">
    <property type="entry name" value="EF-hand"/>
    <property type="match status" value="1"/>
</dbReference>
<evidence type="ECO:0000259" key="7">
    <source>
        <dbReference type="PROSITE" id="PS50222"/>
    </source>
</evidence>
<feature type="compositionally biased region" description="Basic residues" evidence="6">
    <location>
        <begin position="510"/>
        <end position="520"/>
    </location>
</feature>
<feature type="coiled-coil region" evidence="5">
    <location>
        <begin position="869"/>
        <end position="903"/>
    </location>
</feature>
<keyword evidence="9" id="KW-1185">Reference proteome</keyword>
<reference evidence="8" key="1">
    <citation type="submission" date="2023-06" db="EMBL/GenBank/DDBJ databases">
        <authorList>
            <person name="Delattre M."/>
        </authorList>
    </citation>
    <scope>NUCLEOTIDE SEQUENCE</scope>
    <source>
        <strain evidence="8">AF72</strain>
    </source>
</reference>
<protein>
    <recommendedName>
        <fullName evidence="7">EF-hand domain-containing protein</fullName>
    </recommendedName>
</protein>
<evidence type="ECO:0000256" key="6">
    <source>
        <dbReference type="SAM" id="MobiDB-lite"/>
    </source>
</evidence>
<evidence type="ECO:0000313" key="9">
    <source>
        <dbReference type="Proteomes" id="UP001177023"/>
    </source>
</evidence>
<name>A0AA36G245_9BILA</name>
<sequence length="936" mass="107526">MPALQVDESLNDDNAHVQELRRIFLSCNVDENECLSAHGLSKLCDKLKLNAFAPEIVTRVLQGQDNVSFYDFKDRFVALLPEIIDVSSGNVDELATKSVQNIRKMQIGDNFFRLTRHETRLLCENTGELSALTSGDVSALFDRADSDRNGRVSIHQFLQQYRLQKRLSAEVHFIADSFVSTLNLFDALDTANTECLKAKKSAFSTVDSHDLLEYWSKAGLRIDEGITVLKQCGQPISGTVNAVFLSGFLERELSDAAAEAPVAVKTAIIALHSCIDYLRCCIKEGETQTEYLQKQLQLANQRRTLLIEELEQNQVSIEQGYENRLRENEDRFRAKMVQFEEKAKVEKRELQIEIERCDEELSRSRQSENSMRNKMTMMERQCGRLNEEAREFTETISQLEQLNRQLRTELSKAMQPRPQDDNGNVLMWKQKTELLVAHNKRLREKVQELSLNQKKNKNSRDVNPLFTKWSPAFKTQVSMFRKRRLARGDTLSEMDSEPEAIFARVRRRRLRKRKDRKQRHERLLSRLSVQQDAESSSTSAESKPSTSREGAVASHKNVMKQLEERVQRLQEDHRRELMAMKMSAGKTLADALNEQEKQITSHWERQLDQRVSNERAQLEQAFAVEKTKLMSRLQDDFDSELQRLSASNINEGPVEIEQYRRQIKMLESSLEGQRNGYEKRLTEMKDKYRNQFRAHTSSVLIDKNASNFLSLVEKYRNMDPSTSMFEQPSPRALGVEKRHHHIHMPFQRSMSSMSSKCERCDLVDVRLRELYSTCTGDSTTSESGIEDLGSSAGSLSDDKIVLKREVRKLKGRLEAAKEKVTELRVLFSMQNGSVSARYKCQLGGSQDSQQTLEWRRSPPAKWGDVNATVERLESEKLILESRLTEAQLLIKNLVEQYRKQLDETARLGGILQDMYAQQSPSEASSAAKSAPPTTRN</sequence>
<keyword evidence="4" id="KW-0206">Cytoskeleton</keyword>
<feature type="coiled-coil region" evidence="5">
    <location>
        <begin position="656"/>
        <end position="687"/>
    </location>
</feature>
<dbReference type="PANTHER" id="PTHR18905:SF13">
    <property type="entry name" value="NON-CENTROSOMAL MICROTUBULE ARRAY"/>
    <property type="match status" value="1"/>
</dbReference>
<feature type="coiled-coil region" evidence="5">
    <location>
        <begin position="799"/>
        <end position="826"/>
    </location>
</feature>
<feature type="non-terminal residue" evidence="8">
    <location>
        <position position="936"/>
    </location>
</feature>
<evidence type="ECO:0000256" key="3">
    <source>
        <dbReference type="ARBA" id="ARBA00022553"/>
    </source>
</evidence>